<organism evidence="4 5">
    <name type="scientific">Allomyces macrogynus (strain ATCC 38327)</name>
    <name type="common">Allomyces javanicus var. macrogynus</name>
    <dbReference type="NCBI Taxonomy" id="578462"/>
    <lineage>
        <taxon>Eukaryota</taxon>
        <taxon>Fungi</taxon>
        <taxon>Fungi incertae sedis</taxon>
        <taxon>Blastocladiomycota</taxon>
        <taxon>Blastocladiomycetes</taxon>
        <taxon>Blastocladiales</taxon>
        <taxon>Blastocladiaceae</taxon>
        <taxon>Allomyces</taxon>
    </lineage>
</organism>
<reference evidence="4 5" key="1">
    <citation type="submission" date="2009-11" db="EMBL/GenBank/DDBJ databases">
        <title>Annotation of Allomyces macrogynus ATCC 38327.</title>
        <authorList>
            <consortium name="The Broad Institute Genome Sequencing Platform"/>
            <person name="Russ C."/>
            <person name="Cuomo C."/>
            <person name="Burger G."/>
            <person name="Gray M.W."/>
            <person name="Holland P.W.H."/>
            <person name="King N."/>
            <person name="Lang F.B.F."/>
            <person name="Roger A.J."/>
            <person name="Ruiz-Trillo I."/>
            <person name="Young S.K."/>
            <person name="Zeng Q."/>
            <person name="Gargeya S."/>
            <person name="Fitzgerald M."/>
            <person name="Haas B."/>
            <person name="Abouelleil A."/>
            <person name="Alvarado L."/>
            <person name="Arachchi H.M."/>
            <person name="Berlin A."/>
            <person name="Chapman S.B."/>
            <person name="Gearin G."/>
            <person name="Goldberg J."/>
            <person name="Griggs A."/>
            <person name="Gujja S."/>
            <person name="Hansen M."/>
            <person name="Heiman D."/>
            <person name="Howarth C."/>
            <person name="Larimer J."/>
            <person name="Lui A."/>
            <person name="MacDonald P.J.P."/>
            <person name="McCowen C."/>
            <person name="Montmayeur A."/>
            <person name="Murphy C."/>
            <person name="Neiman D."/>
            <person name="Pearson M."/>
            <person name="Priest M."/>
            <person name="Roberts A."/>
            <person name="Saif S."/>
            <person name="Shea T."/>
            <person name="Sisk P."/>
            <person name="Stolte C."/>
            <person name="Sykes S."/>
            <person name="Wortman J."/>
            <person name="Nusbaum C."/>
            <person name="Birren B."/>
        </authorList>
    </citation>
    <scope>NUCLEOTIDE SEQUENCE [LARGE SCALE GENOMIC DNA]</scope>
    <source>
        <strain evidence="4 5">ATCC 38327</strain>
    </source>
</reference>
<keyword evidence="1" id="KW-0880">Kelch repeat</keyword>
<gene>
    <name evidence="4" type="ORF">AMAG_17139</name>
</gene>
<dbReference type="VEuPathDB" id="FungiDB:AMAG_17139"/>
<evidence type="ECO:0000256" key="2">
    <source>
        <dbReference type="ARBA" id="ARBA00022737"/>
    </source>
</evidence>
<keyword evidence="5" id="KW-1185">Reference proteome</keyword>
<dbReference type="AlphaFoldDB" id="A0A0L0TE01"/>
<accession>A0A0L0TE01</accession>
<feature type="region of interest" description="Disordered" evidence="3">
    <location>
        <begin position="1"/>
        <end position="23"/>
    </location>
</feature>
<dbReference type="SUPFAM" id="SSF117281">
    <property type="entry name" value="Kelch motif"/>
    <property type="match status" value="1"/>
</dbReference>
<dbReference type="OMA" id="PAMEGTI"/>
<name>A0A0L0TE01_ALLM3</name>
<evidence type="ECO:0008006" key="6">
    <source>
        <dbReference type="Google" id="ProtNLM"/>
    </source>
</evidence>
<dbReference type="Gene3D" id="2.120.10.80">
    <property type="entry name" value="Kelch-type beta propeller"/>
    <property type="match status" value="2"/>
</dbReference>
<evidence type="ECO:0000256" key="3">
    <source>
        <dbReference type="SAM" id="MobiDB-lite"/>
    </source>
</evidence>
<dbReference type="EMBL" id="GG745385">
    <property type="protein sequence ID" value="KNE72900.1"/>
    <property type="molecule type" value="Genomic_DNA"/>
</dbReference>
<keyword evidence="2" id="KW-0677">Repeat</keyword>
<dbReference type="PANTHER" id="PTHR46093:SF18">
    <property type="entry name" value="FIBRONECTIN TYPE-III DOMAIN-CONTAINING PROTEIN"/>
    <property type="match status" value="1"/>
</dbReference>
<dbReference type="InterPro" id="IPR015915">
    <property type="entry name" value="Kelch-typ_b-propeller"/>
</dbReference>
<evidence type="ECO:0000313" key="4">
    <source>
        <dbReference type="EMBL" id="KNE72900.1"/>
    </source>
</evidence>
<dbReference type="eggNOG" id="KOG0379">
    <property type="taxonomic scope" value="Eukaryota"/>
</dbReference>
<evidence type="ECO:0000256" key="1">
    <source>
        <dbReference type="ARBA" id="ARBA00022441"/>
    </source>
</evidence>
<reference evidence="5" key="2">
    <citation type="submission" date="2009-11" db="EMBL/GenBank/DDBJ databases">
        <title>The Genome Sequence of Allomyces macrogynus strain ATCC 38327.</title>
        <authorList>
            <consortium name="The Broad Institute Genome Sequencing Platform"/>
            <person name="Russ C."/>
            <person name="Cuomo C."/>
            <person name="Shea T."/>
            <person name="Young S.K."/>
            <person name="Zeng Q."/>
            <person name="Koehrsen M."/>
            <person name="Haas B."/>
            <person name="Borodovsky M."/>
            <person name="Guigo R."/>
            <person name="Alvarado L."/>
            <person name="Berlin A."/>
            <person name="Borenstein D."/>
            <person name="Chen Z."/>
            <person name="Engels R."/>
            <person name="Freedman E."/>
            <person name="Gellesch M."/>
            <person name="Goldberg J."/>
            <person name="Griggs A."/>
            <person name="Gujja S."/>
            <person name="Heiman D."/>
            <person name="Hepburn T."/>
            <person name="Howarth C."/>
            <person name="Jen D."/>
            <person name="Larson L."/>
            <person name="Lewis B."/>
            <person name="Mehta T."/>
            <person name="Park D."/>
            <person name="Pearson M."/>
            <person name="Roberts A."/>
            <person name="Saif S."/>
            <person name="Shenoy N."/>
            <person name="Sisk P."/>
            <person name="Stolte C."/>
            <person name="Sykes S."/>
            <person name="Walk T."/>
            <person name="White J."/>
            <person name="Yandava C."/>
            <person name="Burger G."/>
            <person name="Gray M.W."/>
            <person name="Holland P.W.H."/>
            <person name="King N."/>
            <person name="Lang F.B.F."/>
            <person name="Roger A.J."/>
            <person name="Ruiz-Trillo I."/>
            <person name="Lander E."/>
            <person name="Nusbaum C."/>
        </authorList>
    </citation>
    <scope>NUCLEOTIDE SEQUENCE [LARGE SCALE GENOMIC DNA]</scope>
    <source>
        <strain evidence="5">ATCC 38327</strain>
    </source>
</reference>
<sequence>MLNAPVVHDDHVRPSPAPNAAKTMGQWDLRKLEPVRTKATPDARHEDVLDAPVISPRTGSSLIVVPSTSDCQLQQQKLYLFGGASPEEGLSNAVYSLAIQDNDQDTVRWTRIESTTPPPPPRYDHAAIPLPFAPGGSQNVHGATMVVIGGAGPDGACLNDVWAFSLRSHMWTQLATTGPAPSPRTTRGAVAVVVNRYLVAWSGGQDGANAVRDDAVAILDLVSLTWSTLTTASSARPTSRLGHQLVAVSQSRLVLIGGMDGATVFDDVWALDLDIPTRSASWTRINTSPRAARAGHAATVLPSGAVLCSGGMTANHQIAASWIQVDGDRVEMVLADCPPRLDHAMVVLGDAIIMVGGMNHEGIYQDVHAARVK</sequence>
<evidence type="ECO:0000313" key="5">
    <source>
        <dbReference type="Proteomes" id="UP000054350"/>
    </source>
</evidence>
<dbReference type="Pfam" id="PF24681">
    <property type="entry name" value="Kelch_KLHDC2_KLHL20_DRC7"/>
    <property type="match status" value="1"/>
</dbReference>
<protein>
    <recommendedName>
        <fullName evidence="6">Galactose oxidase</fullName>
    </recommendedName>
</protein>
<proteinExistence type="predicted"/>
<dbReference type="STRING" id="578462.A0A0L0TE01"/>
<dbReference type="PANTHER" id="PTHR46093">
    <property type="entry name" value="ACYL-COA-BINDING DOMAIN-CONTAINING PROTEIN 5"/>
    <property type="match status" value="1"/>
</dbReference>
<dbReference type="Proteomes" id="UP000054350">
    <property type="component" value="Unassembled WGS sequence"/>
</dbReference>
<dbReference type="OrthoDB" id="10251809at2759"/>